<evidence type="ECO:0000259" key="7">
    <source>
        <dbReference type="PROSITE" id="PS51186"/>
    </source>
</evidence>
<evidence type="ECO:0000256" key="4">
    <source>
        <dbReference type="ARBA" id="ARBA00022984"/>
    </source>
</evidence>
<gene>
    <name evidence="8" type="ORF">ATC1_1326</name>
</gene>
<dbReference type="GO" id="GO:0016747">
    <property type="term" value="F:acyltransferase activity, transferring groups other than amino-acyl groups"/>
    <property type="evidence" value="ECO:0007669"/>
    <property type="project" value="InterPro"/>
</dbReference>
<dbReference type="EMBL" id="DF968181">
    <property type="protein sequence ID" value="GAP40062.1"/>
    <property type="molecule type" value="Genomic_DNA"/>
</dbReference>
<dbReference type="RefSeq" id="WP_062279044.1">
    <property type="nucleotide sequence ID" value="NZ_DF968181.1"/>
</dbReference>
<dbReference type="GO" id="GO:0016755">
    <property type="term" value="F:aminoacyltransferase activity"/>
    <property type="evidence" value="ECO:0007669"/>
    <property type="project" value="InterPro"/>
</dbReference>
<feature type="domain" description="N-acetyltransferase" evidence="7">
    <location>
        <begin position="180"/>
        <end position="332"/>
    </location>
</feature>
<dbReference type="Pfam" id="PF02388">
    <property type="entry name" value="FemAB"/>
    <property type="match status" value="2"/>
</dbReference>
<dbReference type="GO" id="GO:0009252">
    <property type="term" value="P:peptidoglycan biosynthetic process"/>
    <property type="evidence" value="ECO:0007669"/>
    <property type="project" value="UniProtKB-KW"/>
</dbReference>
<dbReference type="GO" id="GO:0008360">
    <property type="term" value="P:regulation of cell shape"/>
    <property type="evidence" value="ECO:0007669"/>
    <property type="project" value="UniProtKB-KW"/>
</dbReference>
<evidence type="ECO:0000313" key="9">
    <source>
        <dbReference type="Proteomes" id="UP000053370"/>
    </source>
</evidence>
<dbReference type="SUPFAM" id="SSF55729">
    <property type="entry name" value="Acyl-CoA N-acyltransferases (Nat)"/>
    <property type="match status" value="2"/>
</dbReference>
<dbReference type="PATRIC" id="fig|1678840.3.peg.1231"/>
<keyword evidence="5" id="KW-0012">Acyltransferase</keyword>
<dbReference type="PANTHER" id="PTHR36174">
    <property type="entry name" value="LIPID II:GLYCINE GLYCYLTRANSFERASE"/>
    <property type="match status" value="1"/>
</dbReference>
<evidence type="ECO:0000256" key="6">
    <source>
        <dbReference type="ARBA" id="ARBA00023316"/>
    </source>
</evidence>
<dbReference type="STRING" id="1678840.ATC1_1326"/>
<keyword evidence="3" id="KW-0133">Cell shape</keyword>
<proteinExistence type="inferred from homology"/>
<evidence type="ECO:0000256" key="1">
    <source>
        <dbReference type="ARBA" id="ARBA00009943"/>
    </source>
</evidence>
<dbReference type="InterPro" id="IPR016181">
    <property type="entry name" value="Acyl_CoA_acyltransferase"/>
</dbReference>
<dbReference type="InterPro" id="IPR050644">
    <property type="entry name" value="PG_Glycine_Bridge_Synth"/>
</dbReference>
<evidence type="ECO:0000256" key="5">
    <source>
        <dbReference type="ARBA" id="ARBA00023315"/>
    </source>
</evidence>
<sequence>MNTVSWNQLIADLPGASILQTSEWAEIKRNVGWEPAFQQWKDKDGKIEAAAMILKKPLGLGKSFWYIPRGPLLDWNNLALRDRVIDDILRKAKEEHAIFLKIDPDVPVGFGIPNSDSYQPIYAGNTLLGMYKKKSWHFSDQQIQFANSVWIDLHRSEEELLTAMKQRTRYKIRLAEKKGVIVRIGTPSDFEEIYAMYAETSSRDQFIIREKSYYLDVWNRFFSAGILKPLIAEVDGEAVAGLMLFIYAQKAWYIYGMSRDLHREKMPNYLLQWEAIRTAKAAGAAVYDLWGAPDHFDENDRMWGVYQFKKGLGGYEVITPGAWDYPLNKPIYRLFVKTLPKFLTYLKKKNRNTSVN</sequence>
<dbReference type="AlphaFoldDB" id="A0A0S7BQZ5"/>
<dbReference type="OrthoDB" id="9785911at2"/>
<organism evidence="8">
    <name type="scientific">Flexilinea flocculi</name>
    <dbReference type="NCBI Taxonomy" id="1678840"/>
    <lineage>
        <taxon>Bacteria</taxon>
        <taxon>Bacillati</taxon>
        <taxon>Chloroflexota</taxon>
        <taxon>Anaerolineae</taxon>
        <taxon>Anaerolineales</taxon>
        <taxon>Anaerolineaceae</taxon>
        <taxon>Flexilinea</taxon>
    </lineage>
</organism>
<dbReference type="InterPro" id="IPR000182">
    <property type="entry name" value="GNAT_dom"/>
</dbReference>
<dbReference type="InterPro" id="IPR003447">
    <property type="entry name" value="FEMABX"/>
</dbReference>
<dbReference type="Proteomes" id="UP000053370">
    <property type="component" value="Unassembled WGS sequence"/>
</dbReference>
<protein>
    <submittedName>
        <fullName evidence="8">Lipid II:glycine glycyltransferase</fullName>
    </submittedName>
</protein>
<reference evidence="8" key="1">
    <citation type="journal article" date="2015" name="Genome Announc.">
        <title>Draft Genome Sequence of Anaerolineae Strain TC1, a Novel Isolate from a Methanogenic Wastewater Treatment System.</title>
        <authorList>
            <person name="Matsuura N."/>
            <person name="Tourlousse D.M."/>
            <person name="Sun L."/>
            <person name="Toyonaga M."/>
            <person name="Kuroda K."/>
            <person name="Ohashi A."/>
            <person name="Cruz R."/>
            <person name="Yamaguchi T."/>
            <person name="Sekiguchi Y."/>
        </authorList>
    </citation>
    <scope>NUCLEOTIDE SEQUENCE [LARGE SCALE GENOMIC DNA]</scope>
    <source>
        <strain evidence="8">TC1</strain>
    </source>
</reference>
<name>A0A0S7BQZ5_9CHLR</name>
<dbReference type="Gene3D" id="3.40.630.30">
    <property type="match status" value="2"/>
</dbReference>
<keyword evidence="6" id="KW-0961">Cell wall biogenesis/degradation</keyword>
<comment type="similarity">
    <text evidence="1">Belongs to the FemABX family.</text>
</comment>
<accession>A0A0S7BQZ5</accession>
<dbReference type="PROSITE" id="PS51191">
    <property type="entry name" value="FEMABX"/>
    <property type="match status" value="1"/>
</dbReference>
<keyword evidence="2 8" id="KW-0808">Transferase</keyword>
<dbReference type="PANTHER" id="PTHR36174:SF1">
    <property type="entry name" value="LIPID II:GLYCINE GLYCYLTRANSFERASE"/>
    <property type="match status" value="1"/>
</dbReference>
<dbReference type="PROSITE" id="PS51186">
    <property type="entry name" value="GNAT"/>
    <property type="match status" value="1"/>
</dbReference>
<evidence type="ECO:0000256" key="3">
    <source>
        <dbReference type="ARBA" id="ARBA00022960"/>
    </source>
</evidence>
<keyword evidence="9" id="KW-1185">Reference proteome</keyword>
<dbReference type="GO" id="GO:0071555">
    <property type="term" value="P:cell wall organization"/>
    <property type="evidence" value="ECO:0007669"/>
    <property type="project" value="UniProtKB-KW"/>
</dbReference>
<keyword evidence="4" id="KW-0573">Peptidoglycan synthesis</keyword>
<evidence type="ECO:0000313" key="8">
    <source>
        <dbReference type="EMBL" id="GAP40062.1"/>
    </source>
</evidence>
<evidence type="ECO:0000256" key="2">
    <source>
        <dbReference type="ARBA" id="ARBA00022679"/>
    </source>
</evidence>